<accession>A0A8H5I928</accession>
<reference evidence="2 3" key="1">
    <citation type="submission" date="2020-05" db="EMBL/GenBank/DDBJ databases">
        <title>Identification and distribution of gene clusters putatively required for synthesis of sphingolipid metabolism inhibitors in phylogenetically diverse species of the filamentous fungus Fusarium.</title>
        <authorList>
            <person name="Kim H.-S."/>
            <person name="Busman M."/>
            <person name="Brown D.W."/>
            <person name="Divon H."/>
            <person name="Uhlig S."/>
            <person name="Proctor R.H."/>
        </authorList>
    </citation>
    <scope>NUCLEOTIDE SEQUENCE [LARGE SCALE GENOMIC DNA]</scope>
    <source>
        <strain evidence="2 3">NRRL 13617</strain>
    </source>
</reference>
<keyword evidence="3" id="KW-1185">Reference proteome</keyword>
<dbReference type="Proteomes" id="UP000582016">
    <property type="component" value="Unassembled WGS sequence"/>
</dbReference>
<feature type="compositionally biased region" description="Low complexity" evidence="1">
    <location>
        <begin position="42"/>
        <end position="55"/>
    </location>
</feature>
<feature type="region of interest" description="Disordered" evidence="1">
    <location>
        <begin position="133"/>
        <end position="175"/>
    </location>
</feature>
<feature type="region of interest" description="Disordered" evidence="1">
    <location>
        <begin position="1"/>
        <end position="79"/>
    </location>
</feature>
<dbReference type="AlphaFoldDB" id="A0A8H5I928"/>
<gene>
    <name evidence="2" type="ORF">FPHYL_14148</name>
</gene>
<feature type="compositionally biased region" description="Basic and acidic residues" evidence="1">
    <location>
        <begin position="56"/>
        <end position="79"/>
    </location>
</feature>
<sequence length="175" mass="19220">MTTVASEARPRPPIEPIQTSGPGLNVRSLRSRIIQKSPSWTPSPLSPHSRPLPQLREPKDDDMKHDDDTKVDQLELRKRDLPRLESGLRNVSLRPIAPLSLQSPGLSTLPCRPSPLSAPLLAPPVFQRPTLADETRSMLLQESDAERGGGSPHVDYERRQSAPGGPLHARAVHLA</sequence>
<proteinExistence type="predicted"/>
<name>A0A8H5I928_9HYPO</name>
<evidence type="ECO:0000313" key="3">
    <source>
        <dbReference type="Proteomes" id="UP000582016"/>
    </source>
</evidence>
<protein>
    <submittedName>
        <fullName evidence="2">Uncharacterized protein</fullName>
    </submittedName>
</protein>
<evidence type="ECO:0000256" key="1">
    <source>
        <dbReference type="SAM" id="MobiDB-lite"/>
    </source>
</evidence>
<evidence type="ECO:0000313" key="2">
    <source>
        <dbReference type="EMBL" id="KAF5530011.1"/>
    </source>
</evidence>
<organism evidence="2 3">
    <name type="scientific">Fusarium phyllophilum</name>
    <dbReference type="NCBI Taxonomy" id="47803"/>
    <lineage>
        <taxon>Eukaryota</taxon>
        <taxon>Fungi</taxon>
        <taxon>Dikarya</taxon>
        <taxon>Ascomycota</taxon>
        <taxon>Pezizomycotina</taxon>
        <taxon>Sordariomycetes</taxon>
        <taxon>Hypocreomycetidae</taxon>
        <taxon>Hypocreales</taxon>
        <taxon>Nectriaceae</taxon>
        <taxon>Fusarium</taxon>
        <taxon>Fusarium fujikuroi species complex</taxon>
    </lineage>
</organism>
<comment type="caution">
    <text evidence="2">The sequence shown here is derived from an EMBL/GenBank/DDBJ whole genome shotgun (WGS) entry which is preliminary data.</text>
</comment>
<dbReference type="EMBL" id="JAAOAQ010001143">
    <property type="protein sequence ID" value="KAF5530011.1"/>
    <property type="molecule type" value="Genomic_DNA"/>
</dbReference>